<dbReference type="Gene3D" id="2.60.40.10">
    <property type="entry name" value="Immunoglobulins"/>
    <property type="match status" value="4"/>
</dbReference>
<dbReference type="Proteomes" id="UP000472275">
    <property type="component" value="Chromosome 12"/>
</dbReference>
<proteinExistence type="predicted"/>
<dbReference type="SMART" id="SM00060">
    <property type="entry name" value="FN3"/>
    <property type="match status" value="2"/>
</dbReference>
<dbReference type="Pfam" id="PF09067">
    <property type="entry name" value="EpoR_lig-bind"/>
    <property type="match status" value="1"/>
</dbReference>
<feature type="domain" description="Fibronectin type-III" evidence="9">
    <location>
        <begin position="530"/>
        <end position="623"/>
    </location>
</feature>
<reference evidence="10" key="1">
    <citation type="submission" date="2025-08" db="UniProtKB">
        <authorList>
            <consortium name="Ensembl"/>
        </authorList>
    </citation>
    <scope>IDENTIFICATION</scope>
</reference>
<reference evidence="10" key="2">
    <citation type="submission" date="2025-09" db="UniProtKB">
        <authorList>
            <consortium name="Ensembl"/>
        </authorList>
    </citation>
    <scope>IDENTIFICATION</scope>
</reference>
<dbReference type="CDD" id="cd00063">
    <property type="entry name" value="FN3"/>
    <property type="match status" value="2"/>
</dbReference>
<keyword evidence="2" id="KW-0812">Transmembrane</keyword>
<organism evidence="10 11">
    <name type="scientific">Aquila chrysaetos chrysaetos</name>
    <dbReference type="NCBI Taxonomy" id="223781"/>
    <lineage>
        <taxon>Eukaryota</taxon>
        <taxon>Metazoa</taxon>
        <taxon>Chordata</taxon>
        <taxon>Craniata</taxon>
        <taxon>Vertebrata</taxon>
        <taxon>Euteleostomi</taxon>
        <taxon>Archelosauria</taxon>
        <taxon>Archosauria</taxon>
        <taxon>Dinosauria</taxon>
        <taxon>Saurischia</taxon>
        <taxon>Theropoda</taxon>
        <taxon>Coelurosauria</taxon>
        <taxon>Aves</taxon>
        <taxon>Neognathae</taxon>
        <taxon>Neoaves</taxon>
        <taxon>Telluraves</taxon>
        <taxon>Accipitrimorphae</taxon>
        <taxon>Accipitriformes</taxon>
        <taxon>Accipitridae</taxon>
        <taxon>Accipitrinae</taxon>
        <taxon>Aquila</taxon>
    </lineage>
</organism>
<dbReference type="InterPro" id="IPR003961">
    <property type="entry name" value="FN3_dom"/>
</dbReference>
<dbReference type="GO" id="GO:0009897">
    <property type="term" value="C:external side of plasma membrane"/>
    <property type="evidence" value="ECO:0007669"/>
    <property type="project" value="TreeGrafter"/>
</dbReference>
<dbReference type="Ensembl" id="ENSACCT00020011054.1">
    <property type="protein sequence ID" value="ENSACCP00020010581.1"/>
    <property type="gene ID" value="ENSACCG00020007235.1"/>
</dbReference>
<gene>
    <name evidence="10" type="primary">MPL</name>
</gene>
<feature type="region of interest" description="Disordered" evidence="8">
    <location>
        <begin position="149"/>
        <end position="179"/>
    </location>
</feature>
<dbReference type="InterPro" id="IPR015152">
    <property type="entry name" value="Growth/epo_recpt_lig-bind"/>
</dbReference>
<dbReference type="InterPro" id="IPR036116">
    <property type="entry name" value="FN3_sf"/>
</dbReference>
<evidence type="ECO:0000313" key="11">
    <source>
        <dbReference type="Proteomes" id="UP000472275"/>
    </source>
</evidence>
<evidence type="ECO:0000256" key="5">
    <source>
        <dbReference type="ARBA" id="ARBA00023136"/>
    </source>
</evidence>
<keyword evidence="5" id="KW-0472">Membrane</keyword>
<evidence type="ECO:0000256" key="7">
    <source>
        <dbReference type="ARBA" id="ARBA00023180"/>
    </source>
</evidence>
<dbReference type="PANTHER" id="PTHR23037">
    <property type="entry name" value="CYTOKINE RECEPTOR"/>
    <property type="match status" value="1"/>
</dbReference>
<dbReference type="InParanoid" id="A0A663EF85"/>
<evidence type="ECO:0000256" key="4">
    <source>
        <dbReference type="ARBA" id="ARBA00022989"/>
    </source>
</evidence>
<feature type="region of interest" description="Disordered" evidence="8">
    <location>
        <begin position="680"/>
        <end position="781"/>
    </location>
</feature>
<dbReference type="PANTHER" id="PTHR23037:SF31">
    <property type="entry name" value="THROMBOPOIETIN RECEPTOR"/>
    <property type="match status" value="1"/>
</dbReference>
<name>A0A663EF85_AQUCH</name>
<protein>
    <submittedName>
        <fullName evidence="10">MPL proto-onco, thrombopoietin receptor</fullName>
    </submittedName>
</protein>
<dbReference type="Pfam" id="PF00041">
    <property type="entry name" value="fn3"/>
    <property type="match status" value="1"/>
</dbReference>
<keyword evidence="11" id="KW-1185">Reference proteome</keyword>
<evidence type="ECO:0000256" key="6">
    <source>
        <dbReference type="ARBA" id="ARBA00023170"/>
    </source>
</evidence>
<evidence type="ECO:0000256" key="1">
    <source>
        <dbReference type="ARBA" id="ARBA00004479"/>
    </source>
</evidence>
<dbReference type="GO" id="GO:0004896">
    <property type="term" value="F:cytokine receptor activity"/>
    <property type="evidence" value="ECO:0007669"/>
    <property type="project" value="TreeGrafter"/>
</dbReference>
<sequence>MLGGSKATPVLHTSASWGCPLFPDNSNRHPCASKATGAWDGAPAGHDAPVHPCINREGSLLSGAEKPTAPQPLPRLGFQHPPLLRTTHPHTSPEALSLSPGRCSSLSCFRAPSGVSRAGVLPADRRAPSPPPTAGLFWDVCLSQRTPRAEEGGEQWGWPAGSPAASQDPGASQQPARVPCPSPPCQAGGGHLWHVHVRSHAHAAPDAALLAGVPEDILCFSRSFEDLTCFWDEEEEEAASGMCHFYYWYSSQDVRLFTQLHLCVLDAITNQAKYQRKLSVDAVGLIAPPGNITARWAGAAGQLCVSWQPPLGDYLNFFLYEVQCCPASSPEMPCSTMLDPGGQQPGDPSSQPAISTHAPTAGGATASLGAGQRLVQANTWVVLRDLRPGVRYHIQVRSKPDGTSMDGVWGPWSQAVAAETPRSSGDIGLSCSTPDLQHVRCEWSWDPAEPHGSHQLFYRPPPSRASTREDAWQRCEEVSVGVQGTHACTFQPRAGSAISILVNVTQPHALPTLSYFKEPFWLHQAVLTDAPQLVQATVSQGQLSLQWLPPLEVLAEQLDYQVRYAVEKSHDWKVLQVPRAARKEVLDLRPGARYHAQVRAQPSGPWYQGSWSAWSKPVVVDAMASAGWIIPSVTVVPLLFTGVLLGLRCTFPSLYSNVKQKLWPPVPDLHRTLGSFLHESSKHGQVRGPGQGPPRLSPPGGSSKGGPHRAPSVSPQANTFYKQPPEEAVLPCLLEVLPGPRGEPGAPPPPPPEHAAGRLPGTDIANQSYLLMSGWEPRGPP</sequence>
<dbReference type="PROSITE" id="PS50853">
    <property type="entry name" value="FN3"/>
    <property type="match status" value="2"/>
</dbReference>
<accession>A0A663EF85</accession>
<feature type="domain" description="Fibronectin type-III" evidence="9">
    <location>
        <begin position="288"/>
        <end position="423"/>
    </location>
</feature>
<keyword evidence="3" id="KW-0732">Signal</keyword>
<evidence type="ECO:0000256" key="8">
    <source>
        <dbReference type="SAM" id="MobiDB-lite"/>
    </source>
</evidence>
<dbReference type="AlphaFoldDB" id="A0A663EF85"/>
<dbReference type="SUPFAM" id="SSF49265">
    <property type="entry name" value="Fibronectin type III"/>
    <property type="match status" value="4"/>
</dbReference>
<comment type="subcellular location">
    <subcellularLocation>
        <location evidence="1">Membrane</location>
        <topology evidence="1">Single-pass type I membrane protein</topology>
    </subcellularLocation>
</comment>
<evidence type="ECO:0000259" key="9">
    <source>
        <dbReference type="PROSITE" id="PS50853"/>
    </source>
</evidence>
<evidence type="ECO:0000256" key="2">
    <source>
        <dbReference type="ARBA" id="ARBA00022692"/>
    </source>
</evidence>
<evidence type="ECO:0000313" key="10">
    <source>
        <dbReference type="Ensembl" id="ENSACCP00020010581.1"/>
    </source>
</evidence>
<evidence type="ECO:0000256" key="3">
    <source>
        <dbReference type="ARBA" id="ARBA00022729"/>
    </source>
</evidence>
<keyword evidence="4" id="KW-1133">Transmembrane helix</keyword>
<keyword evidence="7" id="KW-0325">Glycoprotein</keyword>
<dbReference type="InterPro" id="IPR013783">
    <property type="entry name" value="Ig-like_fold"/>
</dbReference>
<dbReference type="GeneTree" id="ENSGT00940000161225"/>
<keyword evidence="6" id="KW-0675">Receptor</keyword>
<feature type="region of interest" description="Disordered" evidence="8">
    <location>
        <begin position="335"/>
        <end position="365"/>
    </location>
</feature>